<reference evidence="10 11" key="1">
    <citation type="submission" date="2019-06" db="EMBL/GenBank/DDBJ databases">
        <title>Persicimonas caeni gen. nov., sp. nov., a predatory bacterium isolated from solar saltern.</title>
        <authorList>
            <person name="Wang S."/>
        </authorList>
    </citation>
    <scope>NUCLEOTIDE SEQUENCE [LARGE SCALE GENOMIC DNA]</scope>
    <source>
        <strain evidence="10 11">YN101</strain>
    </source>
</reference>
<feature type="transmembrane region" description="Helical" evidence="7">
    <location>
        <begin position="45"/>
        <end position="70"/>
    </location>
</feature>
<dbReference type="GO" id="GO:0015377">
    <property type="term" value="F:chloride:monoatomic cation symporter activity"/>
    <property type="evidence" value="ECO:0007669"/>
    <property type="project" value="InterPro"/>
</dbReference>
<sequence>MADQVEKTSNQFGTFGGVFTPSILTILGVIMFMRSGFVTGQAGMGSAILILVIATSITFLTGLSISAISTNTTVEGGGAYFLISRSLGPEFGGAIGVALFFAQALAVPFYILGFVEALTTTFPEALPYFLPIGLGTLTVLFIINYVGASWAIKTQYVVLSILVMSIGSFLVGGVMDFDMEIARANWESAYTDGTSFWVVFAVFFPAVTGIDAGVNMSGDLKEPERSIPRGTLAAIGVGFLVYLFNIIVSGGSTLRENLINDPFGSLLNQAGPLAFMVIAGVFAATLSSAIGSLLGAPRILQALARDDIFPGLGFFAKGTPQGDEPRRGLWLSFGMGIVVLLVAGSGGGGGALNAVAVVLTMFFLFAYGMTNAAAFIEQFSRNPSFRPRFKFFHWGSGLVGGIGCLVAAFLINPMAAIVSLFLVTGIYFFISRRVLQSTFGDARRGFYYERVRNNLSKLDTYEQHPKNWRPTALVLSGNPKTRLTLTQIANWLGRGRGITTLVNVIEGRVHEKLEERAKVQAEIEEYVDQNNIQAYVEVVVSPSFREGLGVLLQAHSIGPIKPNMIVSGWPGRPRDYEEFARQLRVAHELGLSQVILVDHGLPDEPERIDIWWRGQRNGSLMVILAYLLTHNWEWTRTRIRLIKMLDDGETTAEAEAKLEELLDAARLDADYLVLESGDFASQLQKTSGDADLVMLGFKPPTGDRAEGFHKAYSQFVEGLPTTLIVCSTGDADLLS</sequence>
<dbReference type="Proteomes" id="UP000315995">
    <property type="component" value="Chromosome"/>
</dbReference>
<evidence type="ECO:0000256" key="5">
    <source>
        <dbReference type="ARBA" id="ARBA00022989"/>
    </source>
</evidence>
<feature type="transmembrane region" description="Helical" evidence="7">
    <location>
        <begin position="273"/>
        <end position="296"/>
    </location>
</feature>
<feature type="transmembrane region" description="Helical" evidence="7">
    <location>
        <begin position="417"/>
        <end position="435"/>
    </location>
</feature>
<evidence type="ECO:0000259" key="9">
    <source>
        <dbReference type="Pfam" id="PF03522"/>
    </source>
</evidence>
<dbReference type="AlphaFoldDB" id="A0A4Y6PN81"/>
<feature type="transmembrane region" description="Helical" evidence="7">
    <location>
        <begin position="195"/>
        <end position="218"/>
    </location>
</feature>
<evidence type="ECO:0000256" key="4">
    <source>
        <dbReference type="ARBA" id="ARBA00022692"/>
    </source>
</evidence>
<evidence type="ECO:0000256" key="3">
    <source>
        <dbReference type="ARBA" id="ARBA00022448"/>
    </source>
</evidence>
<gene>
    <name evidence="10" type="ORF">FIV42_03115</name>
</gene>
<keyword evidence="4 7" id="KW-0812">Transmembrane</keyword>
<protein>
    <submittedName>
        <fullName evidence="10">Amino acid permease</fullName>
    </submittedName>
</protein>
<accession>A0A5B8XYK3</accession>
<dbReference type="Gene3D" id="3.40.50.12370">
    <property type="match status" value="1"/>
</dbReference>
<name>A0A4Y6PN81_PERCE</name>
<comment type="similarity">
    <text evidence="2">Belongs to the SLC12A transporter family.</text>
</comment>
<proteinExistence type="inferred from homology"/>
<organism evidence="10 11">
    <name type="scientific">Persicimonas caeni</name>
    <dbReference type="NCBI Taxonomy" id="2292766"/>
    <lineage>
        <taxon>Bacteria</taxon>
        <taxon>Deltaproteobacteria</taxon>
        <taxon>Bradymonadales</taxon>
        <taxon>Bradymonadaceae</taxon>
        <taxon>Persicimonas</taxon>
    </lineage>
</organism>
<evidence type="ECO:0000256" key="1">
    <source>
        <dbReference type="ARBA" id="ARBA00004141"/>
    </source>
</evidence>
<dbReference type="GO" id="GO:0016020">
    <property type="term" value="C:membrane"/>
    <property type="evidence" value="ECO:0007669"/>
    <property type="project" value="UniProtKB-SubCell"/>
</dbReference>
<feature type="transmembrane region" description="Helical" evidence="7">
    <location>
        <begin position="125"/>
        <end position="144"/>
    </location>
</feature>
<dbReference type="InterPro" id="IPR004842">
    <property type="entry name" value="SLC12A_fam"/>
</dbReference>
<evidence type="ECO:0000256" key="6">
    <source>
        <dbReference type="ARBA" id="ARBA00023136"/>
    </source>
</evidence>
<evidence type="ECO:0000313" key="10">
    <source>
        <dbReference type="EMBL" id="QDG49761.1"/>
    </source>
</evidence>
<evidence type="ECO:0000256" key="2">
    <source>
        <dbReference type="ARBA" id="ARBA00010593"/>
    </source>
</evidence>
<keyword evidence="5 7" id="KW-1133">Transmembrane helix</keyword>
<dbReference type="Pfam" id="PF03522">
    <property type="entry name" value="SLC12"/>
    <property type="match status" value="1"/>
</dbReference>
<dbReference type="RefSeq" id="WP_141196258.1">
    <property type="nucleotide sequence ID" value="NZ_CP041186.1"/>
</dbReference>
<feature type="transmembrane region" description="Helical" evidence="7">
    <location>
        <begin position="351"/>
        <end position="370"/>
    </location>
</feature>
<feature type="transmembrane region" description="Helical" evidence="7">
    <location>
        <begin position="391"/>
        <end position="411"/>
    </location>
</feature>
<feature type="domain" description="Amino acid permease/ SLC12A" evidence="8">
    <location>
        <begin position="18"/>
        <end position="471"/>
    </location>
</feature>
<feature type="transmembrane region" description="Helical" evidence="7">
    <location>
        <begin position="156"/>
        <end position="175"/>
    </location>
</feature>
<dbReference type="PANTHER" id="PTHR11827">
    <property type="entry name" value="SOLUTE CARRIER FAMILY 12, CATION COTRANSPORTERS"/>
    <property type="match status" value="1"/>
</dbReference>
<dbReference type="Pfam" id="PF00324">
    <property type="entry name" value="AA_permease"/>
    <property type="match status" value="1"/>
</dbReference>
<feature type="domain" description="SLC12A transporter C-terminal" evidence="9">
    <location>
        <begin position="483"/>
        <end position="569"/>
    </location>
</feature>
<dbReference type="EMBL" id="CP041186">
    <property type="protein sequence ID" value="QDG49761.1"/>
    <property type="molecule type" value="Genomic_DNA"/>
</dbReference>
<feature type="transmembrane region" description="Helical" evidence="7">
    <location>
        <begin position="91"/>
        <end position="113"/>
    </location>
</feature>
<dbReference type="InterPro" id="IPR004841">
    <property type="entry name" value="AA-permease/SLC12A_dom"/>
</dbReference>
<accession>A0A4Y6PN81</accession>
<feature type="transmembrane region" description="Helical" evidence="7">
    <location>
        <begin position="12"/>
        <end position="33"/>
    </location>
</feature>
<dbReference type="InterPro" id="IPR018491">
    <property type="entry name" value="SLC12_C"/>
</dbReference>
<evidence type="ECO:0000313" key="11">
    <source>
        <dbReference type="Proteomes" id="UP000315995"/>
    </source>
</evidence>
<dbReference type="OrthoDB" id="3181223at2"/>
<comment type="subcellular location">
    <subcellularLocation>
        <location evidence="1">Membrane</location>
        <topology evidence="1">Multi-pass membrane protein</topology>
    </subcellularLocation>
</comment>
<dbReference type="FunFam" id="1.20.1740.10:FF:000013">
    <property type="entry name" value="Solute carrier family 12 member"/>
    <property type="match status" value="1"/>
</dbReference>
<dbReference type="Gene3D" id="1.20.1740.10">
    <property type="entry name" value="Amino acid/polyamine transporter I"/>
    <property type="match status" value="1"/>
</dbReference>
<evidence type="ECO:0000256" key="7">
    <source>
        <dbReference type="SAM" id="Phobius"/>
    </source>
</evidence>
<evidence type="ECO:0000259" key="8">
    <source>
        <dbReference type="Pfam" id="PF00324"/>
    </source>
</evidence>
<dbReference type="PANTHER" id="PTHR11827:SF72">
    <property type="entry name" value="GH08340P"/>
    <property type="match status" value="1"/>
</dbReference>
<keyword evidence="3" id="KW-0813">Transport</keyword>
<keyword evidence="6 7" id="KW-0472">Membrane</keyword>
<feature type="transmembrane region" description="Helical" evidence="7">
    <location>
        <begin position="328"/>
        <end position="345"/>
    </location>
</feature>
<keyword evidence="11" id="KW-1185">Reference proteome</keyword>
<feature type="transmembrane region" description="Helical" evidence="7">
    <location>
        <begin position="230"/>
        <end position="253"/>
    </location>
</feature>